<feature type="region of interest" description="Disordered" evidence="1">
    <location>
        <begin position="657"/>
        <end position="822"/>
    </location>
</feature>
<dbReference type="OrthoDB" id="10689095at2759"/>
<accession>A0A8H4J0B4</accession>
<dbReference type="AlphaFoldDB" id="A0A8H4J0B4"/>
<feature type="region of interest" description="Disordered" evidence="1">
    <location>
        <begin position="1"/>
        <end position="207"/>
    </location>
</feature>
<name>A0A8H4J0B4_9PEZI</name>
<protein>
    <submittedName>
        <fullName evidence="2">Uncharacterized protein</fullName>
    </submittedName>
</protein>
<feature type="compositionally biased region" description="Basic and acidic residues" evidence="1">
    <location>
        <begin position="692"/>
        <end position="701"/>
    </location>
</feature>
<feature type="region of interest" description="Disordered" evidence="1">
    <location>
        <begin position="867"/>
        <end position="1012"/>
    </location>
</feature>
<proteinExistence type="predicted"/>
<feature type="compositionally biased region" description="Polar residues" evidence="1">
    <location>
        <begin position="898"/>
        <end position="920"/>
    </location>
</feature>
<dbReference type="EMBL" id="WWBZ02000016">
    <property type="protein sequence ID" value="KAF4309574.1"/>
    <property type="molecule type" value="Genomic_DNA"/>
</dbReference>
<dbReference type="Proteomes" id="UP000572817">
    <property type="component" value="Unassembled WGS sequence"/>
</dbReference>
<feature type="compositionally biased region" description="Low complexity" evidence="1">
    <location>
        <begin position="986"/>
        <end position="998"/>
    </location>
</feature>
<feature type="compositionally biased region" description="Basic and acidic residues" evidence="1">
    <location>
        <begin position="628"/>
        <end position="637"/>
    </location>
</feature>
<feature type="compositionally biased region" description="Acidic residues" evidence="1">
    <location>
        <begin position="552"/>
        <end position="582"/>
    </location>
</feature>
<feature type="compositionally biased region" description="Polar residues" evidence="1">
    <location>
        <begin position="335"/>
        <end position="344"/>
    </location>
</feature>
<feature type="compositionally biased region" description="Polar residues" evidence="1">
    <location>
        <begin position="958"/>
        <end position="979"/>
    </location>
</feature>
<feature type="region of interest" description="Disordered" evidence="1">
    <location>
        <begin position="465"/>
        <end position="643"/>
    </location>
</feature>
<feature type="compositionally biased region" description="Polar residues" evidence="1">
    <location>
        <begin position="791"/>
        <end position="810"/>
    </location>
</feature>
<feature type="compositionally biased region" description="Low complexity" evidence="1">
    <location>
        <begin position="132"/>
        <end position="153"/>
    </location>
</feature>
<feature type="compositionally biased region" description="Polar residues" evidence="1">
    <location>
        <begin position="615"/>
        <end position="627"/>
    </location>
</feature>
<feature type="region of interest" description="Disordered" evidence="1">
    <location>
        <begin position="317"/>
        <end position="352"/>
    </location>
</feature>
<feature type="compositionally biased region" description="Polar residues" evidence="1">
    <location>
        <begin position="56"/>
        <end position="66"/>
    </location>
</feature>
<gene>
    <name evidence="2" type="ORF">GTA08_BOTSDO02024</name>
</gene>
<comment type="caution">
    <text evidence="2">The sequence shown here is derived from an EMBL/GenBank/DDBJ whole genome shotgun (WGS) entry which is preliminary data.</text>
</comment>
<feature type="compositionally biased region" description="Basic and acidic residues" evidence="1">
    <location>
        <begin position="465"/>
        <end position="493"/>
    </location>
</feature>
<organism evidence="2 3">
    <name type="scientific">Botryosphaeria dothidea</name>
    <dbReference type="NCBI Taxonomy" id="55169"/>
    <lineage>
        <taxon>Eukaryota</taxon>
        <taxon>Fungi</taxon>
        <taxon>Dikarya</taxon>
        <taxon>Ascomycota</taxon>
        <taxon>Pezizomycotina</taxon>
        <taxon>Dothideomycetes</taxon>
        <taxon>Dothideomycetes incertae sedis</taxon>
        <taxon>Botryosphaeriales</taxon>
        <taxon>Botryosphaeriaceae</taxon>
        <taxon>Botryosphaeria</taxon>
    </lineage>
</organism>
<feature type="compositionally biased region" description="Low complexity" evidence="1">
    <location>
        <begin position="72"/>
        <end position="83"/>
    </location>
</feature>
<evidence type="ECO:0000313" key="2">
    <source>
        <dbReference type="EMBL" id="KAF4309574.1"/>
    </source>
</evidence>
<keyword evidence="3" id="KW-1185">Reference proteome</keyword>
<reference evidence="2" key="1">
    <citation type="submission" date="2020-04" db="EMBL/GenBank/DDBJ databases">
        <title>Genome Assembly and Annotation of Botryosphaeria dothidea sdau 11-99, a Latent Pathogen of Apple Fruit Ring Rot in China.</title>
        <authorList>
            <person name="Yu C."/>
            <person name="Diao Y."/>
            <person name="Lu Q."/>
            <person name="Zhao J."/>
            <person name="Cui S."/>
            <person name="Peng C."/>
            <person name="He B."/>
            <person name="Liu H."/>
        </authorList>
    </citation>
    <scope>NUCLEOTIDE SEQUENCE [LARGE SCALE GENOMIC DNA]</scope>
    <source>
        <strain evidence="2">Sdau11-99</strain>
    </source>
</reference>
<evidence type="ECO:0000256" key="1">
    <source>
        <dbReference type="SAM" id="MobiDB-lite"/>
    </source>
</evidence>
<feature type="region of interest" description="Disordered" evidence="1">
    <location>
        <begin position="429"/>
        <end position="450"/>
    </location>
</feature>
<sequence>MSCRGPFTDVKVHTAKCSAHGPSDTTQPDDVENNNSGADESGSGAPGSGAFGSGVTVPSSDSNRPGSNALGPNAPSSNSQNPSTRRGVNNADPVMSASTRSSKVPQRALTDANLPAATRFVNNARDTPHFRSTSSIARPSSSSVAQNISASRSDSLRDSPIFSDDGRSPPGTAHRSITFAQDPPVSRSSAPVDPALTPRRSPRKRARLSTYHVAEVPGTLFRSVVTRQEKFEVTTDDAFTEPAFDAVRATPVIPEPKASAASALLTPGGCFPFTDLKRNRVAQLPTPITSSPSQVYYHITLPSSSANSTLLETPRRRLTGRAPGPKGLTAAQAKQDLTSMSTSPPGCPIIRKRPASTELTKSSNNNHARLFAHSTAPGIQAVQSTTAPMPGYNGGSFGSSVGKDPRAPIVISDDGDDSDLSISKIRELPGHRAPAVTPAAELSSTPAPRTTPVLSIATERLATEHATHDDMHVDATADQIKTERSPAPEEDRTAAIQEDVNVVNMVESHVSSDPVNAPGLDDGSPTLEEGVTFDDTPTSPLSSPPSSNASDITEEDVNSDDSIVDQPDDDNSEPVDGEDSESSYEAPPSDPEATPKVRVSSRLRTRHSLLPPHNSGATLCPTSQRTKSGQEEKKDPRPQTTEWDALVETLALSEDFYNKKKEDVKPFSKLGLLEPSKPVLRDDLRPIGSQKDLPRELRWNDSRNNGGASRGRPKKASAMETPEDYSDEDVAFKSRAPRPSHGKPYPTSRTRYEMVGNAAEAPTAPSTVIRRKGNSSNASGHDNNADAPTMGRSSARSTNTFSEADTNSSPAGRKVRHFTGNLRYSQLDEDTVMEDAAPTKQKYAQGGPHSLKPHIAPVHHTAGQDNAATSLARRRPAPTSSNSEGAAPKRLKLDLPSNKKNQANAPRAYTQSQRTIQQPPASRVAAPPRQPLRRPLSKVGRILSQAWETSHARPAPQPRSSENNNPFVRTTTTTASETSPFIRAGRPTTSPRASSSSTLVGASGTQGPAAPRTMSTLAAAPTTFPAFLRYNNNNNNNNKAAVAPRSADPIRPGARAPVTNNTGNPFARPVARSPATGLVREERAAREVVVDEEYGDEDKDGDVEMRDGDEWVSEVHRQIAKLREREGR</sequence>
<feature type="compositionally biased region" description="Low complexity" evidence="1">
    <location>
        <begin position="536"/>
        <end position="547"/>
    </location>
</feature>
<feature type="region of interest" description="Disordered" evidence="1">
    <location>
        <begin position="1056"/>
        <end position="1079"/>
    </location>
</feature>
<evidence type="ECO:0000313" key="3">
    <source>
        <dbReference type="Proteomes" id="UP000572817"/>
    </source>
</evidence>
<feature type="compositionally biased region" description="Basic and acidic residues" evidence="1">
    <location>
        <begin position="657"/>
        <end position="666"/>
    </location>
</feature>